<gene>
    <name evidence="3" type="ORF">HGA08_21515</name>
</gene>
<proteinExistence type="predicted"/>
<dbReference type="RefSeq" id="WP_067874162.1">
    <property type="nucleotide sequence ID" value="NZ_JAAXOP010000013.1"/>
</dbReference>
<protein>
    <submittedName>
        <fullName evidence="3">DUF1992 domain-containing protein</fullName>
    </submittedName>
</protein>
<evidence type="ECO:0000256" key="1">
    <source>
        <dbReference type="SAM" id="MobiDB-lite"/>
    </source>
</evidence>
<feature type="domain" description="DnaJ homologue subfamily C member 28 conserved" evidence="2">
    <location>
        <begin position="14"/>
        <end position="83"/>
    </location>
</feature>
<keyword evidence="4" id="KW-1185">Reference proteome</keyword>
<feature type="region of interest" description="Disordered" evidence="1">
    <location>
        <begin position="136"/>
        <end position="158"/>
    </location>
</feature>
<sequence>MTERKPAGMQFESWIDKQVREATERGEFDNLPGAGKPLPGTGDPYDENWWLKNYLHREGVGGDGLLPTSLVLRRDLERLPDTVAAMNSEAEVREYVADLNSRIVDWVRMPHGPQVRVAPVHTADVVENWRSARRSSIAANSARPAAETSAARTPTAPARARRSWWRRLLARG</sequence>
<dbReference type="Proteomes" id="UP000565711">
    <property type="component" value="Unassembled WGS sequence"/>
</dbReference>
<name>A0A846Y4K6_9NOCA</name>
<evidence type="ECO:0000313" key="3">
    <source>
        <dbReference type="EMBL" id="NKY52784.1"/>
    </source>
</evidence>
<dbReference type="EMBL" id="JAAXOP010000013">
    <property type="protein sequence ID" value="NKY52784.1"/>
    <property type="molecule type" value="Genomic_DNA"/>
</dbReference>
<dbReference type="AlphaFoldDB" id="A0A846Y4K6"/>
<accession>A0A846Y4K6</accession>
<dbReference type="InterPro" id="IPR018961">
    <property type="entry name" value="DnaJ_homolog_subfam-C_membr-28"/>
</dbReference>
<comment type="caution">
    <text evidence="3">The sequence shown here is derived from an EMBL/GenBank/DDBJ whole genome shotgun (WGS) entry which is preliminary data.</text>
</comment>
<dbReference type="Pfam" id="PF09350">
    <property type="entry name" value="DJC28_CD"/>
    <property type="match status" value="1"/>
</dbReference>
<evidence type="ECO:0000313" key="4">
    <source>
        <dbReference type="Proteomes" id="UP000565711"/>
    </source>
</evidence>
<evidence type="ECO:0000259" key="2">
    <source>
        <dbReference type="Pfam" id="PF09350"/>
    </source>
</evidence>
<reference evidence="3 4" key="1">
    <citation type="submission" date="2020-04" db="EMBL/GenBank/DDBJ databases">
        <title>MicrobeNet Type strains.</title>
        <authorList>
            <person name="Nicholson A.C."/>
        </authorList>
    </citation>
    <scope>NUCLEOTIDE SEQUENCE [LARGE SCALE GENOMIC DNA]</scope>
    <source>
        <strain evidence="3 4">JCM 12354</strain>
    </source>
</reference>
<organism evidence="3 4">
    <name type="scientific">Nocardia vermiculata</name>
    <dbReference type="NCBI Taxonomy" id="257274"/>
    <lineage>
        <taxon>Bacteria</taxon>
        <taxon>Bacillati</taxon>
        <taxon>Actinomycetota</taxon>
        <taxon>Actinomycetes</taxon>
        <taxon>Mycobacteriales</taxon>
        <taxon>Nocardiaceae</taxon>
        <taxon>Nocardia</taxon>
    </lineage>
</organism>